<name>A0A2T0G038_STRAP</name>
<evidence type="ECO:0000313" key="2">
    <source>
        <dbReference type="EMBL" id="PRT69408.1"/>
    </source>
</evidence>
<organism evidence="2 3">
    <name type="scientific">Streptococcus anginosus</name>
    <dbReference type="NCBI Taxonomy" id="1328"/>
    <lineage>
        <taxon>Bacteria</taxon>
        <taxon>Bacillati</taxon>
        <taxon>Bacillota</taxon>
        <taxon>Bacilli</taxon>
        <taxon>Lactobacillales</taxon>
        <taxon>Streptococcaceae</taxon>
        <taxon>Streptococcus</taxon>
        <taxon>Streptococcus anginosus group</taxon>
    </lineage>
</organism>
<feature type="transmembrane region" description="Helical" evidence="1">
    <location>
        <begin position="162"/>
        <end position="184"/>
    </location>
</feature>
<keyword evidence="1" id="KW-1133">Transmembrane helix</keyword>
<evidence type="ECO:0000313" key="3">
    <source>
        <dbReference type="Proteomes" id="UP000238573"/>
    </source>
</evidence>
<keyword evidence="1" id="KW-0472">Membrane</keyword>
<feature type="transmembrane region" description="Helical" evidence="1">
    <location>
        <begin position="81"/>
        <end position="105"/>
    </location>
</feature>
<protein>
    <submittedName>
        <fullName evidence="2">Uncharacterized protein</fullName>
    </submittedName>
</protein>
<accession>A0A2T0G038</accession>
<dbReference type="AlphaFoldDB" id="A0A2T0G038"/>
<proteinExistence type="predicted"/>
<feature type="transmembrane region" description="Helical" evidence="1">
    <location>
        <begin position="125"/>
        <end position="150"/>
    </location>
</feature>
<keyword evidence="1" id="KW-0812">Transmembrane</keyword>
<reference evidence="2 3" key="1">
    <citation type="journal article" date="1993" name="J. Dent. Res.">
        <title>The isolation and characterization of milleri group streptococci from dental periapical abscesses.</title>
        <authorList>
            <person name="Fisher L.E."/>
            <person name="Russell R.R."/>
        </authorList>
    </citation>
    <scope>NUCLEOTIDE SEQUENCE [LARGE SCALE GENOMIC DNA]</scope>
    <source>
        <strain evidence="2 3">OUP21</strain>
    </source>
</reference>
<dbReference type="EMBL" id="PVSZ01000016">
    <property type="protein sequence ID" value="PRT69408.1"/>
    <property type="molecule type" value="Genomic_DNA"/>
</dbReference>
<feature type="transmembrane region" description="Helical" evidence="1">
    <location>
        <begin position="221"/>
        <end position="244"/>
    </location>
</feature>
<dbReference type="Proteomes" id="UP000238573">
    <property type="component" value="Unassembled WGS sequence"/>
</dbReference>
<feature type="transmembrane region" description="Helical" evidence="1">
    <location>
        <begin position="29"/>
        <end position="48"/>
    </location>
</feature>
<gene>
    <name evidence="2" type="ORF">C6A27_08450</name>
</gene>
<sequence>MKLKKVDDLGLTVPLDSIKLGNFASWNQLFQLLSATFMLIGILLIYILSPVFSGDKMNGILPLLLTTKFGRTKLTYSKVGATFLIFLSSFILIHGLIFAFFAYYFGLSGWDTSIQMNFYWNLYSLPLSLNFIQLYLVVLVYHFIALLLVSSTTSFISYFTKSTFTTLSLSLGVFFLPQLLLQIFKGGIVNKLLTFCPISNINTESMLLKLSDSETFLFSNFYLNFFLILSLMIFLTILFNAIIIKKQKIRINL</sequence>
<evidence type="ECO:0000256" key="1">
    <source>
        <dbReference type="SAM" id="Phobius"/>
    </source>
</evidence>
<comment type="caution">
    <text evidence="2">The sequence shown here is derived from an EMBL/GenBank/DDBJ whole genome shotgun (WGS) entry which is preliminary data.</text>
</comment>